<accession>A0A9P5Q778</accession>
<feature type="domain" description="CAF17 C-terminal" evidence="5">
    <location>
        <begin position="271"/>
        <end position="370"/>
    </location>
</feature>
<dbReference type="GO" id="GO:0016226">
    <property type="term" value="P:iron-sulfur cluster assembly"/>
    <property type="evidence" value="ECO:0007669"/>
    <property type="project" value="TreeGrafter"/>
</dbReference>
<evidence type="ECO:0000313" key="6">
    <source>
        <dbReference type="EMBL" id="KAF9075907.1"/>
    </source>
</evidence>
<keyword evidence="2" id="KW-0809">Transit peptide</keyword>
<dbReference type="SUPFAM" id="SSF103025">
    <property type="entry name" value="Folate-binding domain"/>
    <property type="match status" value="1"/>
</dbReference>
<dbReference type="PANTHER" id="PTHR22602">
    <property type="entry name" value="TRANSFERASE CAF17, MITOCHONDRIAL-RELATED"/>
    <property type="match status" value="1"/>
</dbReference>
<dbReference type="PANTHER" id="PTHR22602:SF0">
    <property type="entry name" value="TRANSFERASE CAF17, MITOCHONDRIAL-RELATED"/>
    <property type="match status" value="1"/>
</dbReference>
<protein>
    <submittedName>
        <fullName evidence="6">Aminomethyltransferase folate-binding domain-containing protein</fullName>
    </submittedName>
</protein>
<dbReference type="Gene3D" id="3.30.1360.120">
    <property type="entry name" value="Probable tRNA modification gtpase trme, domain 1"/>
    <property type="match status" value="1"/>
</dbReference>
<keyword evidence="3" id="KW-0496">Mitochondrion</keyword>
<dbReference type="InterPro" id="IPR057460">
    <property type="entry name" value="CAF17_C"/>
</dbReference>
<dbReference type="InterPro" id="IPR027266">
    <property type="entry name" value="TrmE/GcvT-like"/>
</dbReference>
<dbReference type="EMBL" id="JADNRY010000008">
    <property type="protein sequence ID" value="KAF9075907.1"/>
    <property type="molecule type" value="Genomic_DNA"/>
</dbReference>
<dbReference type="Proteomes" id="UP000772434">
    <property type="component" value="Unassembled WGS sequence"/>
</dbReference>
<name>A0A9P5Q778_9AGAR</name>
<comment type="similarity">
    <text evidence="4">Belongs to the GcvT family. CAF17/IBA57 subfamily.</text>
</comment>
<evidence type="ECO:0000256" key="2">
    <source>
        <dbReference type="ARBA" id="ARBA00022946"/>
    </source>
</evidence>
<dbReference type="GO" id="GO:0005759">
    <property type="term" value="C:mitochondrial matrix"/>
    <property type="evidence" value="ECO:0007669"/>
    <property type="project" value="TreeGrafter"/>
</dbReference>
<evidence type="ECO:0000256" key="4">
    <source>
        <dbReference type="ARBA" id="ARBA00093447"/>
    </source>
</evidence>
<comment type="caution">
    <text evidence="6">The sequence shown here is derived from an EMBL/GenBank/DDBJ whole genome shotgun (WGS) entry which is preliminary data.</text>
</comment>
<evidence type="ECO:0000256" key="3">
    <source>
        <dbReference type="ARBA" id="ARBA00023128"/>
    </source>
</evidence>
<sequence length="377" mass="42110">MLKLSLRGPSALLHSAITRLSPALFPVTPSITRLTSKSILSVSGSQAPEFLNGLLSSTIPTPGRPFFSAVLNAQGRVLYDLLVFSDHTINGRPAYLLEYDHVSATDVPPLYDLLRRYVLRAKVKIRDVSHEYDSWAAWNPKQNEQWDTQRNWFVAESGAIVPIWSNASNDWPWGSQEHIIRDRRAIGMGYRLLVRKGDEPLHASNHDRVLEDAYNIHRIIHGVPEGHVDITPNVAFPMDSNLDLMGAIDFKKGCYVGQELTVRTYHKGVIRKRTVPVLLQSSDSEADELEDVHGTFAADVDITPSIVADGSRARPRGSGKLLSSCYGLGLALLRSEHVEGVMARNLELNFMSGSGTKWSVTPLWPEWWPQNPQHPQL</sequence>
<organism evidence="6 7">
    <name type="scientific">Rhodocollybia butyracea</name>
    <dbReference type="NCBI Taxonomy" id="206335"/>
    <lineage>
        <taxon>Eukaryota</taxon>
        <taxon>Fungi</taxon>
        <taxon>Dikarya</taxon>
        <taxon>Basidiomycota</taxon>
        <taxon>Agaricomycotina</taxon>
        <taxon>Agaricomycetes</taxon>
        <taxon>Agaricomycetidae</taxon>
        <taxon>Agaricales</taxon>
        <taxon>Marasmiineae</taxon>
        <taxon>Omphalotaceae</taxon>
        <taxon>Rhodocollybia</taxon>
    </lineage>
</organism>
<dbReference type="Pfam" id="PF25455">
    <property type="entry name" value="Beta-barrel_CAF17_C"/>
    <property type="match status" value="1"/>
</dbReference>
<comment type="subcellular location">
    <subcellularLocation>
        <location evidence="1">Mitochondrion</location>
    </subcellularLocation>
</comment>
<gene>
    <name evidence="6" type="ORF">BDP27DRAFT_1380535</name>
</gene>
<dbReference type="InterPro" id="IPR017703">
    <property type="entry name" value="YgfZ/GCV_T_CS"/>
</dbReference>
<keyword evidence="7" id="KW-1185">Reference proteome</keyword>
<evidence type="ECO:0000256" key="1">
    <source>
        <dbReference type="ARBA" id="ARBA00004173"/>
    </source>
</evidence>
<dbReference type="AlphaFoldDB" id="A0A9P5Q778"/>
<dbReference type="OrthoDB" id="191995at2759"/>
<dbReference type="InterPro" id="IPR045179">
    <property type="entry name" value="YgfZ/GcvT"/>
</dbReference>
<evidence type="ECO:0000259" key="5">
    <source>
        <dbReference type="Pfam" id="PF25455"/>
    </source>
</evidence>
<dbReference type="NCBIfam" id="TIGR03317">
    <property type="entry name" value="ygfZ_signature"/>
    <property type="match status" value="1"/>
</dbReference>
<evidence type="ECO:0000313" key="7">
    <source>
        <dbReference type="Proteomes" id="UP000772434"/>
    </source>
</evidence>
<proteinExistence type="inferred from homology"/>
<reference evidence="6" key="1">
    <citation type="submission" date="2020-11" db="EMBL/GenBank/DDBJ databases">
        <authorList>
            <consortium name="DOE Joint Genome Institute"/>
            <person name="Ahrendt S."/>
            <person name="Riley R."/>
            <person name="Andreopoulos W."/>
            <person name="Labutti K."/>
            <person name="Pangilinan J."/>
            <person name="Ruiz-Duenas F.J."/>
            <person name="Barrasa J.M."/>
            <person name="Sanchez-Garcia M."/>
            <person name="Camarero S."/>
            <person name="Miyauchi S."/>
            <person name="Serrano A."/>
            <person name="Linde D."/>
            <person name="Babiker R."/>
            <person name="Drula E."/>
            <person name="Ayuso-Fernandez I."/>
            <person name="Pacheco R."/>
            <person name="Padilla G."/>
            <person name="Ferreira P."/>
            <person name="Barriuso J."/>
            <person name="Kellner H."/>
            <person name="Castanera R."/>
            <person name="Alfaro M."/>
            <person name="Ramirez L."/>
            <person name="Pisabarro A.G."/>
            <person name="Kuo A."/>
            <person name="Tritt A."/>
            <person name="Lipzen A."/>
            <person name="He G."/>
            <person name="Yan M."/>
            <person name="Ng V."/>
            <person name="Cullen D."/>
            <person name="Martin F."/>
            <person name="Rosso M.-N."/>
            <person name="Henrissat B."/>
            <person name="Hibbett D."/>
            <person name="Martinez A.T."/>
            <person name="Grigoriev I.V."/>
        </authorList>
    </citation>
    <scope>NUCLEOTIDE SEQUENCE</scope>
    <source>
        <strain evidence="6">AH 40177</strain>
    </source>
</reference>